<dbReference type="GO" id="GO:0043139">
    <property type="term" value="F:5'-3' DNA helicase activity"/>
    <property type="evidence" value="ECO:0007669"/>
    <property type="project" value="TreeGrafter"/>
</dbReference>
<accession>A0A6C0GTP6</accession>
<keyword evidence="8" id="KW-1185">Reference proteome</keyword>
<dbReference type="Pfam" id="PF13086">
    <property type="entry name" value="AAA_11"/>
    <property type="match status" value="1"/>
</dbReference>
<dbReference type="InterPro" id="IPR050534">
    <property type="entry name" value="Coronavir_polyprotein_1ab"/>
</dbReference>
<evidence type="ECO:0000256" key="4">
    <source>
        <dbReference type="ARBA" id="ARBA00022806"/>
    </source>
</evidence>
<dbReference type="InterPro" id="IPR003593">
    <property type="entry name" value="AAA+_ATPase"/>
</dbReference>
<dbReference type="EMBL" id="CP048222">
    <property type="protein sequence ID" value="QHT71541.1"/>
    <property type="molecule type" value="Genomic_DNA"/>
</dbReference>
<dbReference type="Gene3D" id="2.40.30.270">
    <property type="match status" value="1"/>
</dbReference>
<dbReference type="CDD" id="cd18808">
    <property type="entry name" value="SF1_C_Upf1"/>
    <property type="match status" value="1"/>
</dbReference>
<dbReference type="InterPro" id="IPR041679">
    <property type="entry name" value="DNA2/NAM7-like_C"/>
</dbReference>
<keyword evidence="5" id="KW-0067">ATP-binding</keyword>
<evidence type="ECO:0000259" key="6">
    <source>
        <dbReference type="SMART" id="SM00382"/>
    </source>
</evidence>
<evidence type="ECO:0000256" key="5">
    <source>
        <dbReference type="ARBA" id="ARBA00022840"/>
    </source>
</evidence>
<evidence type="ECO:0000256" key="1">
    <source>
        <dbReference type="ARBA" id="ARBA00007913"/>
    </source>
</evidence>
<dbReference type="RefSeq" id="WP_162447476.1">
    <property type="nucleotide sequence ID" value="NZ_CP048222.1"/>
</dbReference>
<dbReference type="InterPro" id="IPR041677">
    <property type="entry name" value="DNA2/NAM7_AAA_11"/>
</dbReference>
<dbReference type="GO" id="GO:0005694">
    <property type="term" value="C:chromosome"/>
    <property type="evidence" value="ECO:0007669"/>
    <property type="project" value="UniProtKB-ARBA"/>
</dbReference>
<dbReference type="KEGG" id="rhoz:GXP67_35205"/>
<keyword evidence="3" id="KW-0378">Hydrolase</keyword>
<evidence type="ECO:0000256" key="3">
    <source>
        <dbReference type="ARBA" id="ARBA00022801"/>
    </source>
</evidence>
<dbReference type="SUPFAM" id="SSF52540">
    <property type="entry name" value="P-loop containing nucleoside triphosphate hydrolases"/>
    <property type="match status" value="1"/>
</dbReference>
<dbReference type="FunFam" id="3.40.50.300:FF:000326">
    <property type="entry name" value="P-loop containing nucleoside triphosphate hydrolase"/>
    <property type="match status" value="1"/>
</dbReference>
<keyword evidence="4" id="KW-0347">Helicase</keyword>
<gene>
    <name evidence="7" type="ORF">GXP67_35205</name>
</gene>
<reference evidence="7 8" key="1">
    <citation type="submission" date="2020-01" db="EMBL/GenBank/DDBJ databases">
        <authorList>
            <person name="Kim M.K."/>
        </authorList>
    </citation>
    <scope>NUCLEOTIDE SEQUENCE [LARGE SCALE GENOMIC DNA]</scope>
    <source>
        <strain evidence="7 8">172606-1</strain>
    </source>
</reference>
<keyword evidence="2" id="KW-0547">Nucleotide-binding</keyword>
<protein>
    <submittedName>
        <fullName evidence="7">AAA family ATPase</fullName>
    </submittedName>
</protein>
<feature type="domain" description="AAA+ ATPase" evidence="6">
    <location>
        <begin position="198"/>
        <end position="453"/>
    </location>
</feature>
<evidence type="ECO:0000313" key="7">
    <source>
        <dbReference type="EMBL" id="QHT71541.1"/>
    </source>
</evidence>
<dbReference type="Pfam" id="PF13087">
    <property type="entry name" value="AAA_12"/>
    <property type="match status" value="1"/>
</dbReference>
<dbReference type="Gene3D" id="3.40.50.300">
    <property type="entry name" value="P-loop containing nucleotide triphosphate hydrolases"/>
    <property type="match status" value="2"/>
</dbReference>
<dbReference type="SMART" id="SM00382">
    <property type="entry name" value="AAA"/>
    <property type="match status" value="1"/>
</dbReference>
<dbReference type="AlphaFoldDB" id="A0A6C0GTP6"/>
<sequence>MNPAIEELKQLLAILKTEWEEDAAQYVAKMVHTPLQERRKEGMSWYPVVVTESGFGLGDKLYLEVEKTTEIYTPHSFGTGKAVALFSNSGDPKKRPSIQGVVASVGFNRLKIIFNEDELPDWLDDGKLGIDLLFDETSYKEMENAVRKVIEADRNRTAQLRDILLGHARPGFKPLKFDLQLPHLNESQNKAVQNILLSEDVAIIHGPPGTGKTTTLVEAIIQTLKSEKQVLVCSPSNTAVDLLTEKLASRQVEVVRIGNPARVSEDMLQHTVDARVQADKLYPQIKQMRKQADEFNRLAHKYKRQFGKAERDQRKLILAEARKLSKEANDTEKYITDALFDKAQVITCTLVGAANRYLTGRTFSTVFIDEAAQALEPATWIPILKSNRVVFAGDHCQLPPTIKSQKAEKAGLGITLFEKCMNRQQVSVMLIMQYRMHEQIMAFSSQEFYHNGLQAHESVATKVLGTDEVLSQPFVFIDTAGSGFEEKFNPENQSISNFEEAQILLRYIDQLLTHLQSISPVVLQFPFRIGIISPYRAQVEFMKENLAQYETLASYTHLISVGTVDGFQGQEREIIGISLVRSNARQEIGFLQDIRRMNVALTRAKQHLVVVGDSATLANHPFYRDFLSYAEEAGAYRSVWEWIQ</sequence>
<evidence type="ECO:0000313" key="8">
    <source>
        <dbReference type="Proteomes" id="UP000480178"/>
    </source>
</evidence>
<dbReference type="GO" id="GO:0005524">
    <property type="term" value="F:ATP binding"/>
    <property type="evidence" value="ECO:0007669"/>
    <property type="project" value="UniProtKB-KW"/>
</dbReference>
<dbReference type="Proteomes" id="UP000480178">
    <property type="component" value="Chromosome"/>
</dbReference>
<dbReference type="PANTHER" id="PTHR43788">
    <property type="entry name" value="DNA2/NAM7 HELICASE FAMILY MEMBER"/>
    <property type="match status" value="1"/>
</dbReference>
<name>A0A6C0GTP6_9BACT</name>
<dbReference type="PANTHER" id="PTHR43788:SF8">
    <property type="entry name" value="DNA-BINDING PROTEIN SMUBP-2"/>
    <property type="match status" value="1"/>
</dbReference>
<proteinExistence type="inferred from homology"/>
<dbReference type="CDD" id="cd18044">
    <property type="entry name" value="DEXXQc_SMUBP2"/>
    <property type="match status" value="1"/>
</dbReference>
<dbReference type="GO" id="GO:0016787">
    <property type="term" value="F:hydrolase activity"/>
    <property type="evidence" value="ECO:0007669"/>
    <property type="project" value="UniProtKB-KW"/>
</dbReference>
<comment type="similarity">
    <text evidence="1">Belongs to the DNA2/NAM7 helicase family.</text>
</comment>
<dbReference type="InterPro" id="IPR027417">
    <property type="entry name" value="P-loop_NTPase"/>
</dbReference>
<evidence type="ECO:0000256" key="2">
    <source>
        <dbReference type="ARBA" id="ARBA00022741"/>
    </source>
</evidence>
<organism evidence="7 8">
    <name type="scientific">Rhodocytophaga rosea</name>
    <dbReference type="NCBI Taxonomy" id="2704465"/>
    <lineage>
        <taxon>Bacteria</taxon>
        <taxon>Pseudomonadati</taxon>
        <taxon>Bacteroidota</taxon>
        <taxon>Cytophagia</taxon>
        <taxon>Cytophagales</taxon>
        <taxon>Rhodocytophagaceae</taxon>
        <taxon>Rhodocytophaga</taxon>
    </lineage>
</organism>
<dbReference type="InterPro" id="IPR047187">
    <property type="entry name" value="SF1_C_Upf1"/>
</dbReference>